<dbReference type="EMBL" id="JBHSFE010000007">
    <property type="protein sequence ID" value="MFC4607766.1"/>
    <property type="molecule type" value="Genomic_DNA"/>
</dbReference>
<evidence type="ECO:0000313" key="3">
    <source>
        <dbReference type="Proteomes" id="UP001595993"/>
    </source>
</evidence>
<gene>
    <name evidence="2" type="ORF">ACFO9E_08050</name>
</gene>
<evidence type="ECO:0000256" key="1">
    <source>
        <dbReference type="SAM" id="MobiDB-lite"/>
    </source>
</evidence>
<feature type="compositionally biased region" description="Low complexity" evidence="1">
    <location>
        <begin position="70"/>
        <end position="79"/>
    </location>
</feature>
<keyword evidence="3" id="KW-1185">Reference proteome</keyword>
<proteinExistence type="predicted"/>
<name>A0ABV9G0E0_9ACTN</name>
<organism evidence="2 3">
    <name type="scientific">Streptomyces maoxianensis</name>
    <dbReference type="NCBI Taxonomy" id="1459942"/>
    <lineage>
        <taxon>Bacteria</taxon>
        <taxon>Bacillati</taxon>
        <taxon>Actinomycetota</taxon>
        <taxon>Actinomycetes</taxon>
        <taxon>Kitasatosporales</taxon>
        <taxon>Streptomycetaceae</taxon>
        <taxon>Streptomyces</taxon>
    </lineage>
</organism>
<comment type="caution">
    <text evidence="2">The sequence shown here is derived from an EMBL/GenBank/DDBJ whole genome shotgun (WGS) entry which is preliminary data.</text>
</comment>
<dbReference type="NCBIfam" id="NF041121">
    <property type="entry name" value="SAV_2336_NTERM"/>
    <property type="match status" value="1"/>
</dbReference>
<feature type="region of interest" description="Disordered" evidence="1">
    <location>
        <begin position="31"/>
        <end position="80"/>
    </location>
</feature>
<accession>A0ABV9G0E0</accession>
<dbReference type="RefSeq" id="WP_381192828.1">
    <property type="nucleotide sequence ID" value="NZ_JBHSFE010000007.1"/>
</dbReference>
<evidence type="ECO:0000313" key="2">
    <source>
        <dbReference type="EMBL" id="MFC4607766.1"/>
    </source>
</evidence>
<dbReference type="InterPro" id="IPR047738">
    <property type="entry name" value="SAV_2336-like_N"/>
</dbReference>
<reference evidence="3" key="1">
    <citation type="journal article" date="2019" name="Int. J. Syst. Evol. Microbiol.">
        <title>The Global Catalogue of Microorganisms (GCM) 10K type strain sequencing project: providing services to taxonomists for standard genome sequencing and annotation.</title>
        <authorList>
            <consortium name="The Broad Institute Genomics Platform"/>
            <consortium name="The Broad Institute Genome Sequencing Center for Infectious Disease"/>
            <person name="Wu L."/>
            <person name="Ma J."/>
        </authorList>
    </citation>
    <scope>NUCLEOTIDE SEQUENCE [LARGE SCALE GENOMIC DNA]</scope>
    <source>
        <strain evidence="3">CGMCC 4.7139</strain>
    </source>
</reference>
<feature type="region of interest" description="Disordered" evidence="1">
    <location>
        <begin position="549"/>
        <end position="574"/>
    </location>
</feature>
<sequence>MIRELAELLRLLGEAPEAEQLADALWLADRLGPSVSSPGPARDSPAAAAGPDRGPQATEQPPWQTPAPAAPLAAPEEQWSCAGPGSRMVLYPQAGPAPGGAGGERIRVRVPAALPRRASLARALRPLTRRVPSRDVTVLDEEATVEGIVDTAQWSPVLRPAPSRWLDLVLVVDDSVSMTVWHDTVREFLSVLGSVGAFRSVQRWLLPTEEIPSHGIVLRPPTAGPGDRRGDRSPLEIVDPTGRRIVLVASDCVSPSWADGTLGQLLRIWGHSGPVALVQLLPRRMWEQSALSVHDVRLGTDAPGVPNARLAVTPLGSYRPAERAMVVPVLELDPRWLGPWAALVSGETTVWDTVATLVPEYPLAVEPPGPPLPADSVAATPEKLVHDFGKRASPAALRLASHLAAVPLSLPVMRLVQLAVCGDTRPSVLTEILFTGLVTRAGEEVANAADTAGHEVLSVPFDFRPGVREVLLGMARRTQVLQTLSLVTDWLFDRLQRSGTPTTDFTALLSGEATAVGAARSVQPFATVTAQTLRHLSGGYETLARQLEESAPAEAGGTPPAVTGPVAAGTETPAVSGAVPPVGVLLDRDELLAEVHAGAFGGRGAGLVLTAREGGGATATAARYVALYGKAYDHVAWVTAGRPTTGPELPALLRTTGGQEAATWLLVVDGARPEDLPAPLPDGPGTVLVTSVESGWPNGFLPHSVPSFKRATSIRFLLDRVPGLAAPVALRIAARLDDVPLALTMAAGLLRRLVPDALLTALGADPAPGARPAAPLDDPVAEVCAFAQDHAVRECPTAAPLLDLCAVLARGPVPTGFFSRALPRTYGDALAALTDAALVTAADDGATVFLAPVVGRVRRERMDPVDVVAAERLARAAFTSWHAAVSSATSGDGDGLLGLTRHLEPMGALGDDDPAVREAVRDQVRLLADCGDVPGALAWGALALERLGARVGADGPGTAELALLLTRLAAEAAKDEGPHRS</sequence>
<protein>
    <submittedName>
        <fullName evidence="2">SAV_2336 N-terminal domain-related protein</fullName>
    </submittedName>
</protein>
<dbReference type="Proteomes" id="UP001595993">
    <property type="component" value="Unassembled WGS sequence"/>
</dbReference>